<proteinExistence type="predicted"/>
<sequence length="188" mass="21087">IMSLLVSVYGSIPGSGVDSMNELLRIMSISHQVVDRHEAVYEHSDRGRSRKSTECRVRTEHDQCILRQLGHSIDPSRHRATVRSMSDIGISKHYRTMLAAVEYVPVYQIRLRGIVYSFKDHQSVQVAQLFKVTSIEDPGILVDPNLWLLEISTAVSNVDGELANAEQSVVQLSKTLSDSTDAEFYTTP</sequence>
<evidence type="ECO:0000313" key="1">
    <source>
        <dbReference type="EMBL" id="CRZ02403.1"/>
    </source>
</evidence>
<name>A0A0H5QK71_9EUKA</name>
<accession>A0A0H5QK71</accession>
<protein>
    <recommendedName>
        <fullName evidence="2">Mediator of RNA polymerase II transcription subunit 18</fullName>
    </recommendedName>
</protein>
<dbReference type="AlphaFoldDB" id="A0A0H5QK71"/>
<reference evidence="1" key="1">
    <citation type="submission" date="2015-04" db="EMBL/GenBank/DDBJ databases">
        <title>The genome sequence of the plant pathogenic Rhizarian Plasmodiophora brassicae reveals insights in its biotrophic life cycle and the origin of chitin synthesis.</title>
        <authorList>
            <person name="Schwelm A."/>
            <person name="Fogelqvist J."/>
            <person name="Knaust A."/>
            <person name="Julke S."/>
            <person name="Lilja T."/>
            <person name="Dhandapani V."/>
            <person name="Bonilla-Rosso G."/>
            <person name="Karlsson M."/>
            <person name="Shevchenko A."/>
            <person name="Choi S.R."/>
            <person name="Kim H.G."/>
            <person name="Park J.Y."/>
            <person name="Lim Y.P."/>
            <person name="Ludwig-Muller J."/>
            <person name="Dixelius C."/>
        </authorList>
    </citation>
    <scope>NUCLEOTIDE SEQUENCE</scope>
    <source>
        <tissue evidence="1">Potato root galls</tissue>
    </source>
</reference>
<organism evidence="1">
    <name type="scientific">Spongospora subterranea</name>
    <dbReference type="NCBI Taxonomy" id="70186"/>
    <lineage>
        <taxon>Eukaryota</taxon>
        <taxon>Sar</taxon>
        <taxon>Rhizaria</taxon>
        <taxon>Endomyxa</taxon>
        <taxon>Phytomyxea</taxon>
        <taxon>Plasmodiophorida</taxon>
        <taxon>Plasmodiophoridae</taxon>
        <taxon>Spongospora</taxon>
    </lineage>
</organism>
<dbReference type="Gene3D" id="2.40.320.10">
    <property type="entry name" value="Hypothetical Protein Pfu-838710-001"/>
    <property type="match status" value="1"/>
</dbReference>
<feature type="non-terminal residue" evidence="1">
    <location>
        <position position="1"/>
    </location>
</feature>
<dbReference type="EMBL" id="HACM01001961">
    <property type="protein sequence ID" value="CRZ02403.1"/>
    <property type="molecule type" value="Transcribed_RNA"/>
</dbReference>
<evidence type="ECO:0008006" key="2">
    <source>
        <dbReference type="Google" id="ProtNLM"/>
    </source>
</evidence>